<proteinExistence type="inferred from homology"/>
<evidence type="ECO:0000313" key="2">
    <source>
        <dbReference type="EMBL" id="KAK1733643.1"/>
    </source>
</evidence>
<dbReference type="PANTHER" id="PTHR11102">
    <property type="entry name" value="SEL-1-LIKE PROTEIN"/>
    <property type="match status" value="1"/>
</dbReference>
<dbReference type="Pfam" id="PF08238">
    <property type="entry name" value="Sel1"/>
    <property type="match status" value="3"/>
</dbReference>
<comment type="caution">
    <text evidence="2">The sequence shown here is derived from an EMBL/GenBank/DDBJ whole genome shotgun (WGS) entry which is preliminary data.</text>
</comment>
<dbReference type="SUPFAM" id="SSF81901">
    <property type="entry name" value="HCP-like"/>
    <property type="match status" value="1"/>
</dbReference>
<sequence length="128" mass="14229">MCQKGIRQKIRGNYSSAFEWYTKAARLGDADAHFRLAGLYNNGLGVEKDREKEIHHLEEAAIGGHPNARYSLGYIEGNNGKAERAKKHCIIAATQGNDLSIGMLMNIFKGDWSAKMNLLLLSVHTMPL</sequence>
<dbReference type="Gene3D" id="1.25.40.10">
    <property type="entry name" value="Tetratricopeptide repeat domain"/>
    <property type="match status" value="1"/>
</dbReference>
<dbReference type="GO" id="GO:0036503">
    <property type="term" value="P:ERAD pathway"/>
    <property type="evidence" value="ECO:0007669"/>
    <property type="project" value="TreeGrafter"/>
</dbReference>
<keyword evidence="3" id="KW-1185">Reference proteome</keyword>
<dbReference type="AlphaFoldDB" id="A0AAD8XU18"/>
<name>A0AAD8XU18_9STRA</name>
<evidence type="ECO:0000313" key="3">
    <source>
        <dbReference type="Proteomes" id="UP001224775"/>
    </source>
</evidence>
<dbReference type="InterPro" id="IPR006597">
    <property type="entry name" value="Sel1-like"/>
</dbReference>
<organism evidence="2 3">
    <name type="scientific">Skeletonema marinoi</name>
    <dbReference type="NCBI Taxonomy" id="267567"/>
    <lineage>
        <taxon>Eukaryota</taxon>
        <taxon>Sar</taxon>
        <taxon>Stramenopiles</taxon>
        <taxon>Ochrophyta</taxon>
        <taxon>Bacillariophyta</taxon>
        <taxon>Coscinodiscophyceae</taxon>
        <taxon>Thalassiosirophycidae</taxon>
        <taxon>Thalassiosirales</taxon>
        <taxon>Skeletonemataceae</taxon>
        <taxon>Skeletonema</taxon>
        <taxon>Skeletonema marinoi-dohrnii complex</taxon>
    </lineage>
</organism>
<reference evidence="2" key="1">
    <citation type="submission" date="2023-06" db="EMBL/GenBank/DDBJ databases">
        <title>Survivors Of The Sea: Transcriptome response of Skeletonema marinoi to long-term dormancy.</title>
        <authorList>
            <person name="Pinder M.I.M."/>
            <person name="Kourtchenko O."/>
            <person name="Robertson E.K."/>
            <person name="Larsson T."/>
            <person name="Maumus F."/>
            <person name="Osuna-Cruz C.M."/>
            <person name="Vancaester E."/>
            <person name="Stenow R."/>
            <person name="Vandepoele K."/>
            <person name="Ploug H."/>
            <person name="Bruchert V."/>
            <person name="Godhe A."/>
            <person name="Topel M."/>
        </authorList>
    </citation>
    <scope>NUCLEOTIDE SEQUENCE</scope>
    <source>
        <strain evidence="2">R05AC</strain>
    </source>
</reference>
<gene>
    <name evidence="2" type="ORF">QTG54_015686</name>
</gene>
<protein>
    <submittedName>
        <fullName evidence="2">Uncharacterized protein</fullName>
    </submittedName>
</protein>
<dbReference type="GO" id="GO:0005789">
    <property type="term" value="C:endoplasmic reticulum membrane"/>
    <property type="evidence" value="ECO:0007669"/>
    <property type="project" value="TreeGrafter"/>
</dbReference>
<dbReference type="InterPro" id="IPR011990">
    <property type="entry name" value="TPR-like_helical_dom_sf"/>
</dbReference>
<evidence type="ECO:0000256" key="1">
    <source>
        <dbReference type="ARBA" id="ARBA00038101"/>
    </source>
</evidence>
<dbReference type="EMBL" id="JATAAI010000046">
    <property type="protein sequence ID" value="KAK1733643.1"/>
    <property type="molecule type" value="Genomic_DNA"/>
</dbReference>
<dbReference type="SMART" id="SM00671">
    <property type="entry name" value="SEL1"/>
    <property type="match status" value="2"/>
</dbReference>
<dbReference type="Proteomes" id="UP001224775">
    <property type="component" value="Unassembled WGS sequence"/>
</dbReference>
<dbReference type="PANTHER" id="PTHR11102:SF147">
    <property type="entry name" value="SEL1L ADAPTOR SUBUNIT OF ERAD E3 UBIQUITIN LIGASE"/>
    <property type="match status" value="1"/>
</dbReference>
<comment type="similarity">
    <text evidence="1">Belongs to the sel-1 family.</text>
</comment>
<accession>A0AAD8XU18</accession>
<dbReference type="InterPro" id="IPR050767">
    <property type="entry name" value="Sel1_AlgK"/>
</dbReference>